<dbReference type="Gene3D" id="3.40.50.2000">
    <property type="entry name" value="Glycogen Phosphorylase B"/>
    <property type="match status" value="1"/>
</dbReference>
<evidence type="ECO:0000313" key="2">
    <source>
        <dbReference type="Proteomes" id="UP001317705"/>
    </source>
</evidence>
<name>A0ABM8EKR5_9BACT</name>
<reference evidence="1 2" key="1">
    <citation type="submission" date="2022-12" db="EMBL/GenBank/DDBJ databases">
        <title>Polyphasic characterization of Geotalea uranireducens NIT-SL11 newly isolated from a complex of sewage sludge and microbially reduced graphene oxide.</title>
        <authorList>
            <person name="Xie L."/>
            <person name="Yoshida N."/>
            <person name="Meng L."/>
        </authorList>
    </citation>
    <scope>NUCLEOTIDE SEQUENCE [LARGE SCALE GENOMIC DNA]</scope>
    <source>
        <strain evidence="1 2">NIT-SL11</strain>
    </source>
</reference>
<protein>
    <recommendedName>
        <fullName evidence="3">Glycosyltransferase</fullName>
    </recommendedName>
</protein>
<proteinExistence type="predicted"/>
<gene>
    <name evidence="1" type="ORF">GURASL_20670</name>
</gene>
<evidence type="ECO:0008006" key="3">
    <source>
        <dbReference type="Google" id="ProtNLM"/>
    </source>
</evidence>
<accession>A0ABM8EKR5</accession>
<organism evidence="1 2">
    <name type="scientific">Geotalea uraniireducens</name>
    <dbReference type="NCBI Taxonomy" id="351604"/>
    <lineage>
        <taxon>Bacteria</taxon>
        <taxon>Pseudomonadati</taxon>
        <taxon>Thermodesulfobacteriota</taxon>
        <taxon>Desulfuromonadia</taxon>
        <taxon>Geobacterales</taxon>
        <taxon>Geobacteraceae</taxon>
        <taxon>Geotalea</taxon>
    </lineage>
</organism>
<evidence type="ECO:0000313" key="1">
    <source>
        <dbReference type="EMBL" id="BDV43144.1"/>
    </source>
</evidence>
<keyword evidence="2" id="KW-1185">Reference proteome</keyword>
<dbReference type="SUPFAM" id="SSF53756">
    <property type="entry name" value="UDP-Glycosyltransferase/glycogen phosphorylase"/>
    <property type="match status" value="1"/>
</dbReference>
<dbReference type="Proteomes" id="UP001317705">
    <property type="component" value="Chromosome"/>
</dbReference>
<sequence length="342" mass="39479">MFRDGAISMNLIVISNKKYPTDFRKYLMAAAELQSAVAIHIYAWEEFVVTFQGHEICRLPGAGNEKVVYEMVRKLSNGPSIVLTGLGGRLSKLAISAKRYLSNCHFIYDIYDHFQYGAHGVDYWRWRWNDLRWRYHVDSSIVLSADLMQLYPGAYHLNNASHLTPPIQKAPIDPERIVYLGSIDERVDWEWLKGVVANGIHLDIYGQVHLAKAHIEANLASLLHNNPQVKFYGRYDNNDLPEILSQYTVGIIPYAVNSPLTHYVNPDKLYHFLNCGLEVVAPGFPQALRLSRYLHLLNNPQEWNNCVQGLCNSPKAGEWRHQDYTWERRWQELVEIVRLETA</sequence>
<dbReference type="EMBL" id="AP027151">
    <property type="protein sequence ID" value="BDV43144.1"/>
    <property type="molecule type" value="Genomic_DNA"/>
</dbReference>